<evidence type="ECO:0000313" key="2">
    <source>
        <dbReference type="Proteomes" id="UP001432322"/>
    </source>
</evidence>
<dbReference type="AlphaFoldDB" id="A0AAV5UWN6"/>
<dbReference type="PANTHER" id="PTHR10151">
    <property type="entry name" value="ECTONUCLEOTIDE PYROPHOSPHATASE/PHOSPHODIESTERASE"/>
    <property type="match status" value="1"/>
</dbReference>
<dbReference type="EMBL" id="BTSY01000001">
    <property type="protein sequence ID" value="GMT09990.1"/>
    <property type="molecule type" value="Genomic_DNA"/>
</dbReference>
<proteinExistence type="predicted"/>
<dbReference type="GO" id="GO:0016529">
    <property type="term" value="C:sarcoplasmic reticulum"/>
    <property type="evidence" value="ECO:0007669"/>
    <property type="project" value="TreeGrafter"/>
</dbReference>
<gene>
    <name evidence="1" type="ORF">PFISCL1PPCAC_1287</name>
</gene>
<dbReference type="PANTHER" id="PTHR10151:SF114">
    <property type="entry name" value="ECTONUCLEOTIDE PYROPHOSPHATASE_PHOSPHODIESTERASE C27A7.3"/>
    <property type="match status" value="1"/>
</dbReference>
<organism evidence="1 2">
    <name type="scientific">Pristionchus fissidentatus</name>
    <dbReference type="NCBI Taxonomy" id="1538716"/>
    <lineage>
        <taxon>Eukaryota</taxon>
        <taxon>Metazoa</taxon>
        <taxon>Ecdysozoa</taxon>
        <taxon>Nematoda</taxon>
        <taxon>Chromadorea</taxon>
        <taxon>Rhabditida</taxon>
        <taxon>Rhabditina</taxon>
        <taxon>Diplogasteromorpha</taxon>
        <taxon>Diplogasteroidea</taxon>
        <taxon>Neodiplogasteridae</taxon>
        <taxon>Pristionchus</taxon>
    </lineage>
</organism>
<dbReference type="Gene3D" id="3.40.720.10">
    <property type="entry name" value="Alkaline Phosphatase, subunit A"/>
    <property type="match status" value="1"/>
</dbReference>
<evidence type="ECO:0000313" key="1">
    <source>
        <dbReference type="EMBL" id="GMT09990.1"/>
    </source>
</evidence>
<accession>A0AAV5UWN6</accession>
<dbReference type="Proteomes" id="UP001432322">
    <property type="component" value="Unassembled WGS sequence"/>
</dbReference>
<sequence length="191" mass="21873">NIILLSDHGLRNITERHALDDYDFYSPPVNSSAGNNVMFHGAIETDKLKCKDPSIVSDYNVYRTKEEVPLRYHYNTDRIGFPYIMGKPGNMFHQTREEKNKFEREGKIGNHGWDNFSYTMNAIFFAIGPSIAKKVKIPPFQNTELYNFFADLLNVPASPNDGTSGLLDELLLTPPTRQPMYDNYVNQPCDN</sequence>
<keyword evidence="2" id="KW-1185">Reference proteome</keyword>
<protein>
    <submittedName>
        <fullName evidence="1">Uncharacterized protein</fullName>
    </submittedName>
</protein>
<reference evidence="1" key="1">
    <citation type="submission" date="2023-10" db="EMBL/GenBank/DDBJ databases">
        <title>Genome assembly of Pristionchus species.</title>
        <authorList>
            <person name="Yoshida K."/>
            <person name="Sommer R.J."/>
        </authorList>
    </citation>
    <scope>NUCLEOTIDE SEQUENCE</scope>
    <source>
        <strain evidence="1">RS5133</strain>
    </source>
</reference>
<feature type="non-terminal residue" evidence="1">
    <location>
        <position position="1"/>
    </location>
</feature>
<comment type="caution">
    <text evidence="1">The sequence shown here is derived from an EMBL/GenBank/DDBJ whole genome shotgun (WGS) entry which is preliminary data.</text>
</comment>
<name>A0AAV5UWN6_9BILA</name>
<dbReference type="GO" id="GO:0031674">
    <property type="term" value="C:I band"/>
    <property type="evidence" value="ECO:0007669"/>
    <property type="project" value="TreeGrafter"/>
</dbReference>
<dbReference type="SUPFAM" id="SSF53649">
    <property type="entry name" value="Alkaline phosphatase-like"/>
    <property type="match status" value="1"/>
</dbReference>
<dbReference type="InterPro" id="IPR017850">
    <property type="entry name" value="Alkaline_phosphatase_core_sf"/>
</dbReference>
<dbReference type="InterPro" id="IPR002591">
    <property type="entry name" value="Phosphodiest/P_Trfase"/>
</dbReference>
<feature type="non-terminal residue" evidence="1">
    <location>
        <position position="191"/>
    </location>
</feature>
<dbReference type="GO" id="GO:0055120">
    <property type="term" value="C:striated muscle dense body"/>
    <property type="evidence" value="ECO:0007669"/>
    <property type="project" value="TreeGrafter"/>
</dbReference>
<dbReference type="Pfam" id="PF01663">
    <property type="entry name" value="Phosphodiest"/>
    <property type="match status" value="1"/>
</dbReference>